<name>A0A6G7YP94_9SPHN</name>
<dbReference type="Proteomes" id="UP000503222">
    <property type="component" value="Chromosome"/>
</dbReference>
<evidence type="ECO:0000313" key="6">
    <source>
        <dbReference type="Proteomes" id="UP000503222"/>
    </source>
</evidence>
<evidence type="ECO:0000259" key="3">
    <source>
        <dbReference type="Pfam" id="PF21307"/>
    </source>
</evidence>
<dbReference type="Gene3D" id="1.50.10.10">
    <property type="match status" value="1"/>
</dbReference>
<dbReference type="GO" id="GO:0004560">
    <property type="term" value="F:alpha-L-fucosidase activity"/>
    <property type="evidence" value="ECO:0007669"/>
    <property type="project" value="InterPro"/>
</dbReference>
<dbReference type="Pfam" id="PF21307">
    <property type="entry name" value="Glyco_hydro_95_C"/>
    <property type="match status" value="1"/>
</dbReference>
<dbReference type="PIRSF" id="PIRSF007663">
    <property type="entry name" value="UCP007663"/>
    <property type="match status" value="1"/>
</dbReference>
<feature type="domain" description="Glycosyl hydrolase family 95 N-terminal" evidence="2">
    <location>
        <begin position="43"/>
        <end position="311"/>
    </location>
</feature>
<dbReference type="InterPro" id="IPR016518">
    <property type="entry name" value="Alpha-L-fucosidase"/>
</dbReference>
<dbReference type="PROSITE" id="PS51318">
    <property type="entry name" value="TAT"/>
    <property type="match status" value="1"/>
</dbReference>
<evidence type="ECO:0000259" key="2">
    <source>
        <dbReference type="Pfam" id="PF14498"/>
    </source>
</evidence>
<dbReference type="SUPFAM" id="SSF48208">
    <property type="entry name" value="Six-hairpin glycosidases"/>
    <property type="match status" value="1"/>
</dbReference>
<feature type="domain" description="Alpha fucosidase A-like C-terminal" evidence="3">
    <location>
        <begin position="734"/>
        <end position="797"/>
    </location>
</feature>
<protein>
    <submittedName>
        <fullName evidence="5">Glycoside hydrolase family 95 protein</fullName>
    </submittedName>
</protein>
<dbReference type="EMBL" id="CP049869">
    <property type="protein sequence ID" value="QIK78568.1"/>
    <property type="molecule type" value="Genomic_DNA"/>
</dbReference>
<proteinExistence type="predicted"/>
<dbReference type="Pfam" id="PF22124">
    <property type="entry name" value="Glyco_hydro_95_cat"/>
    <property type="match status" value="1"/>
</dbReference>
<keyword evidence="5" id="KW-0378">Hydrolase</keyword>
<dbReference type="InterPro" id="IPR008928">
    <property type="entry name" value="6-hairpin_glycosidase_sf"/>
</dbReference>
<evidence type="ECO:0000259" key="4">
    <source>
        <dbReference type="Pfam" id="PF22124"/>
    </source>
</evidence>
<dbReference type="Pfam" id="PF14498">
    <property type="entry name" value="Glyco_hyd_65N_2"/>
    <property type="match status" value="1"/>
</dbReference>
<dbReference type="AlphaFoldDB" id="A0A6G7YP94"/>
<dbReference type="InterPro" id="IPR049053">
    <property type="entry name" value="AFCA-like_C"/>
</dbReference>
<dbReference type="InterPro" id="IPR054363">
    <property type="entry name" value="GH95_cat"/>
</dbReference>
<organism evidence="5 6">
    <name type="scientific">Sphingomonas piscis</name>
    <dbReference type="NCBI Taxonomy" id="2714943"/>
    <lineage>
        <taxon>Bacteria</taxon>
        <taxon>Pseudomonadati</taxon>
        <taxon>Pseudomonadota</taxon>
        <taxon>Alphaproteobacteria</taxon>
        <taxon>Sphingomonadales</taxon>
        <taxon>Sphingomonadaceae</taxon>
        <taxon>Sphingomonas</taxon>
    </lineage>
</organism>
<feature type="signal peptide" evidence="1">
    <location>
        <begin position="1"/>
        <end position="28"/>
    </location>
</feature>
<accession>A0A6G7YP94</accession>
<dbReference type="InterPro" id="IPR006311">
    <property type="entry name" value="TAT_signal"/>
</dbReference>
<keyword evidence="6" id="KW-1185">Reference proteome</keyword>
<evidence type="ECO:0000256" key="1">
    <source>
        <dbReference type="SAM" id="SignalP"/>
    </source>
</evidence>
<feature type="chain" id="PRO_5026306556" evidence="1">
    <location>
        <begin position="29"/>
        <end position="811"/>
    </location>
</feature>
<evidence type="ECO:0000313" key="5">
    <source>
        <dbReference type="EMBL" id="QIK78568.1"/>
    </source>
</evidence>
<keyword evidence="1" id="KW-0732">Signal</keyword>
<dbReference type="GO" id="GO:0005975">
    <property type="term" value="P:carbohydrate metabolic process"/>
    <property type="evidence" value="ECO:0007669"/>
    <property type="project" value="InterPro"/>
</dbReference>
<gene>
    <name evidence="5" type="ORF">G7077_06330</name>
</gene>
<dbReference type="KEGG" id="spii:G7077_06330"/>
<dbReference type="PANTHER" id="PTHR31084">
    <property type="entry name" value="ALPHA-L-FUCOSIDASE 2"/>
    <property type="match status" value="1"/>
</dbReference>
<feature type="domain" description="Glycosyl hydrolase family 95 catalytic" evidence="4">
    <location>
        <begin position="336"/>
        <end position="732"/>
    </location>
</feature>
<dbReference type="InterPro" id="IPR027414">
    <property type="entry name" value="GH95_N_dom"/>
</dbReference>
<dbReference type="RefSeq" id="WP_166410961.1">
    <property type="nucleotide sequence ID" value="NZ_CP049869.1"/>
</dbReference>
<reference evidence="5 6" key="1">
    <citation type="submission" date="2020-03" db="EMBL/GenBank/DDBJ databases">
        <title>Sphingomonas sp. nov., isolated from fish.</title>
        <authorList>
            <person name="Hyun D.-W."/>
            <person name="Bae J.-W."/>
        </authorList>
    </citation>
    <scope>NUCLEOTIDE SEQUENCE [LARGE SCALE GENOMIC DNA]</scope>
    <source>
        <strain evidence="5 6">HDW15B</strain>
    </source>
</reference>
<dbReference type="InterPro" id="IPR012341">
    <property type="entry name" value="6hp_glycosidase-like_sf"/>
</dbReference>
<dbReference type="PANTHER" id="PTHR31084:SF0">
    <property type="entry name" value="ALPHA-L-FUCOSIDASE 2"/>
    <property type="match status" value="1"/>
</dbReference>
<sequence length="811" mass="88137">MEKDVFRLGRRSFLGASAALPLAAQASAAQTASARNDKDALALRYDRPAEAWVQALPIGNGRMGAMLFGGVAQERLQLNEDTLWAGRPYTPDNPEALAALPEVRRLIDAGRFKDAEKLASAKMMAKPLTQMPYGTLGDLFLTFDDPSAPRRYERRLDLADAVQRTTYSAASGQIVREAFASAPDQLIALHMSATGKQRIGFALSYRGPRKISLRPSDFQGTATGVDHGRAADWLGKVADPADTHGAAVTATGNQLLIVGKNGAAAGVEGGLSYALLAQIVTDGKLVASGGQLRITGARSVTLLVTAATSFQRFDDIGGDPEAIVRDRMRGATGKSFAALRRVHVADHRALFDRFSIDLGSAPTGLTTDRRIVRSESKEDPALAALYLQYARYLLIASSRPGTQPANLQGIWNEGTEPPWGSKYTININTEMNYWPADPANLAVTVEPLLRMVEELSVRGAATAKTMYGARGWVAHHNTDIWRAAAPIDGPQWGLWPCGGAWLCTTLYQHWEYSRDPRLLDRLYPLMRGAALFFLDALVEDPKGRGLVTSPSVSPENPHPFGTALCSGPAMDRQIVRDLFDFTTAVAKELGKNEPLLGQIASARARLSPDRVGKSGQFQEWLEDWDDLAPEQQHRHVSQLYAVYPSEQVNVRDTPALAEAVKVTLRTRGDLATGWATAWRACLWARLGDGDHAHDILKGLLGPKRTYPNMFDAHPPFQIDGNFGGAAAIMEMILQSWGGELRPLAALPQAWPSGSVRGIRAKGGLTVDLSWRDRALATMTVKGPPHAKVPIRYRGQVRTLDLRASGIARFPA</sequence>